<evidence type="ECO:0000256" key="7">
    <source>
        <dbReference type="ARBA" id="ARBA00022786"/>
    </source>
</evidence>
<dbReference type="GO" id="GO:0061630">
    <property type="term" value="F:ubiquitin protein ligase activity"/>
    <property type="evidence" value="ECO:0007669"/>
    <property type="project" value="UniProtKB-EC"/>
</dbReference>
<dbReference type="PROSITE" id="PS50237">
    <property type="entry name" value="HECT"/>
    <property type="match status" value="1"/>
</dbReference>
<dbReference type="GO" id="GO:0006511">
    <property type="term" value="P:ubiquitin-dependent protein catabolic process"/>
    <property type="evidence" value="ECO:0007669"/>
    <property type="project" value="TreeGrafter"/>
</dbReference>
<keyword evidence="6" id="KW-0808">Transferase</keyword>
<feature type="active site" description="Glycyl thioester intermediate" evidence="11">
    <location>
        <position position="1070"/>
    </location>
</feature>
<protein>
    <recommendedName>
        <fullName evidence="4">HECT-type E3 ubiquitin transferase</fullName>
        <ecNumber evidence="4">2.3.2.26</ecNumber>
    </recommendedName>
</protein>
<dbReference type="CDD" id="cd00078">
    <property type="entry name" value="HECTc"/>
    <property type="match status" value="1"/>
</dbReference>
<evidence type="ECO:0000256" key="12">
    <source>
        <dbReference type="SAM" id="MobiDB-lite"/>
    </source>
</evidence>
<evidence type="ECO:0000256" key="10">
    <source>
        <dbReference type="ARBA" id="ARBA00034494"/>
    </source>
</evidence>
<dbReference type="GO" id="GO:0000209">
    <property type="term" value="P:protein polyubiquitination"/>
    <property type="evidence" value="ECO:0007669"/>
    <property type="project" value="TreeGrafter"/>
</dbReference>
<comment type="subcellular location">
    <subcellularLocation>
        <location evidence="2">Nucleus</location>
    </subcellularLocation>
</comment>
<proteinExistence type="inferred from homology"/>
<feature type="domain" description="HECT" evidence="13">
    <location>
        <begin position="767"/>
        <end position="1103"/>
    </location>
</feature>
<dbReference type="SMART" id="SM00119">
    <property type="entry name" value="HECTc"/>
    <property type="match status" value="1"/>
</dbReference>
<comment type="catalytic activity">
    <reaction evidence="1">
        <text>S-ubiquitinyl-[E2 ubiquitin-conjugating enzyme]-L-cysteine + [acceptor protein]-L-lysine = [E2 ubiquitin-conjugating enzyme]-L-cysteine + N(6)-ubiquitinyl-[acceptor protein]-L-lysine.</text>
        <dbReference type="EC" id="2.3.2.26"/>
    </reaction>
</comment>
<dbReference type="Gene3D" id="3.30.2160.10">
    <property type="entry name" value="Hect, E3 ligase catalytic domain"/>
    <property type="match status" value="1"/>
</dbReference>
<keyword evidence="8" id="KW-0509">mRNA transport</keyword>
<evidence type="ECO:0000256" key="3">
    <source>
        <dbReference type="ARBA" id="ARBA00004906"/>
    </source>
</evidence>
<dbReference type="Gene3D" id="3.30.2410.10">
    <property type="entry name" value="Hect, E3 ligase catalytic domain"/>
    <property type="match status" value="1"/>
</dbReference>
<feature type="compositionally biased region" description="Polar residues" evidence="12">
    <location>
        <begin position="515"/>
        <end position="526"/>
    </location>
</feature>
<dbReference type="AlphaFoldDB" id="A0A183DRK2"/>
<dbReference type="PANTHER" id="PTHR11254:SF67">
    <property type="entry name" value="E3 UBIQUITIN-PROTEIN LIGASE HUWE1"/>
    <property type="match status" value="1"/>
</dbReference>
<feature type="region of interest" description="Disordered" evidence="12">
    <location>
        <begin position="507"/>
        <end position="533"/>
    </location>
</feature>
<evidence type="ECO:0000256" key="8">
    <source>
        <dbReference type="ARBA" id="ARBA00022816"/>
    </source>
</evidence>
<evidence type="ECO:0000259" key="13">
    <source>
        <dbReference type="PROSITE" id="PS50237"/>
    </source>
</evidence>
<dbReference type="Gene3D" id="3.90.1750.10">
    <property type="entry name" value="Hect, E3 ligase catalytic domains"/>
    <property type="match status" value="1"/>
</dbReference>
<reference evidence="14" key="1">
    <citation type="submission" date="2016-06" db="UniProtKB">
        <authorList>
            <consortium name="WormBaseParasite"/>
        </authorList>
    </citation>
    <scope>IDENTIFICATION</scope>
</reference>
<evidence type="ECO:0000313" key="14">
    <source>
        <dbReference type="WBParaSite" id="GPUH_0001135601-mRNA-1"/>
    </source>
</evidence>
<dbReference type="InterPro" id="IPR035983">
    <property type="entry name" value="Hect_E3_ubiquitin_ligase"/>
</dbReference>
<evidence type="ECO:0000256" key="1">
    <source>
        <dbReference type="ARBA" id="ARBA00000885"/>
    </source>
</evidence>
<dbReference type="GO" id="GO:0005634">
    <property type="term" value="C:nucleus"/>
    <property type="evidence" value="ECO:0007669"/>
    <property type="project" value="UniProtKB-SubCell"/>
</dbReference>
<dbReference type="EC" id="2.3.2.26" evidence="4"/>
<keyword evidence="5" id="KW-0813">Transport</keyword>
<evidence type="ECO:0000256" key="9">
    <source>
        <dbReference type="ARBA" id="ARBA00023242"/>
    </source>
</evidence>
<dbReference type="SUPFAM" id="SSF56204">
    <property type="entry name" value="Hect, E3 ligase catalytic domain"/>
    <property type="match status" value="1"/>
</dbReference>
<dbReference type="Pfam" id="PF14377">
    <property type="entry name" value="UBM"/>
    <property type="match status" value="3"/>
</dbReference>
<sequence>LAALPDDIRAEVIRDYVRQQRARQVVQDVANAAGPPPGQAANANDGSAAAAAVEPIDQEFLNALPPDLQEEILAQHARNVRLARDRAESGNAPHVADAVADPEDAAALIESLPPALRAQVLADADDSVLQQVMRFARHALMLNPGERNRGPPIGLGPSASGNDNTPLLGEFAGITTVAPRCTPQLLDRDAIVTLLLLFFTDPVQMNTQRLQRLIKGLCAHAVTCDFVIWCLLALLNEIDEENIAYDDSGSTVSGWLDSICVQSGIGQHERAVKFFKDSEKAAIHPTVLVQSIRLVLETLTILAKNYPGHFLPYRLRTPESQAVAGSVTPPFSRFWHFVYNLSKADVVPGSCIGSILGVPSGREEVSVSMPAASLEESPLGILMEHMGRSVIRSSAVLQDKLMCLICTIVQTLPDDTTSKMSIKPHKQPAPLAQQLEYIVKVLTEGSCTEEGLADGRTLLLEMIRALTQPTRPLIMSLIFSAAERLGNQLLIAVEQLDIDLRTMLNKEDTSPAKDVQQSSTSAGPSTEQRRRGNHRVVVYTDIDESTVVVDDMPSPPPLRRSTSAACWQLPLPRMQALTDKSGVQYVFLKMLQTIVKIRDVLRKERIEAPDSEQKAMEGAQMSALLHSLEPLWELVSKCMKNLAELDPQSVLALQPSAEAFFLIYGSALSSADPSKFSEDSNAQKLISFAEKHRDMLNRIIRHAGDTLSDGPFAILIQTPRLLDFDVKRMYFLKQIKSDGRNRNEDIAVRIRRSHLFSDSFRELFRLRGPEWKARFYVIFEGEEGQDAGGLLREWFTVITREIFNPNYALFITAPGDRVTYMINKTSYINPEHLDYFKFVGRIIAKAIYENKVLECYFTRAFYKHILSVPVRTQDLESEDPSFYNSLMFLLEHPIEEFGTELTFSLEIDEFGVTNMRELKENGASIPVTDENKEEYVKLVCQMKMTGSISQQLKAFLDGFYEIIPKNMISIFNEQELELLISGLPNFDIDDLYANTDYKSYTRTSPQIQWFWRALRSFEDADRAKFLQFVTGTSKVPLQGFASLEGMNGVQKFSIHMDSRSADRLPTAHTCFNQLDLPLYQSYEKLRDMLLLAVRECTEGFGFA</sequence>
<dbReference type="FunFam" id="3.30.2160.10:FF:000001">
    <property type="entry name" value="E3 ubiquitin-protein ligase NEDD4-like"/>
    <property type="match status" value="1"/>
</dbReference>
<dbReference type="GO" id="GO:0051028">
    <property type="term" value="P:mRNA transport"/>
    <property type="evidence" value="ECO:0007669"/>
    <property type="project" value="UniProtKB-KW"/>
</dbReference>
<dbReference type="InterPro" id="IPR025527">
    <property type="entry name" value="HUWE1/Rev1_UBM"/>
</dbReference>
<dbReference type="FunFam" id="3.30.2410.10:FF:000004">
    <property type="entry name" value="E3 ubiquitin-protein ligase HUWE1, variant"/>
    <property type="match status" value="1"/>
</dbReference>
<dbReference type="WBParaSite" id="GPUH_0001135601-mRNA-1">
    <property type="protein sequence ID" value="GPUH_0001135601-mRNA-1"/>
    <property type="gene ID" value="GPUH_0001135601"/>
</dbReference>
<accession>A0A183DRK2</accession>
<dbReference type="InterPro" id="IPR000569">
    <property type="entry name" value="HECT_dom"/>
</dbReference>
<organism evidence="14">
    <name type="scientific">Gongylonema pulchrum</name>
    <dbReference type="NCBI Taxonomy" id="637853"/>
    <lineage>
        <taxon>Eukaryota</taxon>
        <taxon>Metazoa</taxon>
        <taxon>Ecdysozoa</taxon>
        <taxon>Nematoda</taxon>
        <taxon>Chromadorea</taxon>
        <taxon>Rhabditida</taxon>
        <taxon>Spirurina</taxon>
        <taxon>Spiruromorpha</taxon>
        <taxon>Spiruroidea</taxon>
        <taxon>Gongylonematidae</taxon>
        <taxon>Gongylonema</taxon>
    </lineage>
</organism>
<evidence type="ECO:0000256" key="11">
    <source>
        <dbReference type="PROSITE-ProRule" id="PRU00104"/>
    </source>
</evidence>
<dbReference type="GO" id="GO:0005737">
    <property type="term" value="C:cytoplasm"/>
    <property type="evidence" value="ECO:0007669"/>
    <property type="project" value="TreeGrafter"/>
</dbReference>
<evidence type="ECO:0000256" key="5">
    <source>
        <dbReference type="ARBA" id="ARBA00022448"/>
    </source>
</evidence>
<name>A0A183DRK2_9BILA</name>
<comment type="similarity">
    <text evidence="10">Belongs to the UPL family. TOM1/PTR1 subfamily.</text>
</comment>
<evidence type="ECO:0000256" key="6">
    <source>
        <dbReference type="ARBA" id="ARBA00022679"/>
    </source>
</evidence>
<keyword evidence="7 11" id="KW-0833">Ubl conjugation pathway</keyword>
<keyword evidence="9" id="KW-0539">Nucleus</keyword>
<dbReference type="PANTHER" id="PTHR11254">
    <property type="entry name" value="HECT DOMAIN UBIQUITIN-PROTEIN LIGASE"/>
    <property type="match status" value="1"/>
</dbReference>
<evidence type="ECO:0000256" key="2">
    <source>
        <dbReference type="ARBA" id="ARBA00004123"/>
    </source>
</evidence>
<evidence type="ECO:0000256" key="4">
    <source>
        <dbReference type="ARBA" id="ARBA00012485"/>
    </source>
</evidence>
<dbReference type="InterPro" id="IPR050409">
    <property type="entry name" value="E3_ubiq-protein_ligase"/>
</dbReference>
<dbReference type="FunFam" id="3.90.1750.10:FF:000003">
    <property type="entry name" value="E3 ubiquitin-protein ligase UPL1"/>
    <property type="match status" value="1"/>
</dbReference>
<comment type="pathway">
    <text evidence="3">Protein modification; protein ubiquitination.</text>
</comment>
<dbReference type="Pfam" id="PF00632">
    <property type="entry name" value="HECT"/>
    <property type="match status" value="1"/>
</dbReference>